<evidence type="ECO:0000313" key="2">
    <source>
        <dbReference type="Proteomes" id="UP001316803"/>
    </source>
</evidence>
<dbReference type="EMBL" id="JAKLMC020000017">
    <property type="protein sequence ID" value="KAK5952091.1"/>
    <property type="molecule type" value="Genomic_DNA"/>
</dbReference>
<dbReference type="AlphaFoldDB" id="A0AAN8F5X3"/>
<organism evidence="1 2">
    <name type="scientific">Knufia fluminis</name>
    <dbReference type="NCBI Taxonomy" id="191047"/>
    <lineage>
        <taxon>Eukaryota</taxon>
        <taxon>Fungi</taxon>
        <taxon>Dikarya</taxon>
        <taxon>Ascomycota</taxon>
        <taxon>Pezizomycotina</taxon>
        <taxon>Eurotiomycetes</taxon>
        <taxon>Chaetothyriomycetidae</taxon>
        <taxon>Chaetothyriales</taxon>
        <taxon>Trichomeriaceae</taxon>
        <taxon>Knufia</taxon>
    </lineage>
</organism>
<reference evidence="1 2" key="1">
    <citation type="submission" date="2022-12" db="EMBL/GenBank/DDBJ databases">
        <title>Genomic features and morphological characterization of a novel Knufia sp. strain isolated from spacecraft assembly facility.</title>
        <authorList>
            <person name="Teixeira M."/>
            <person name="Chander A.M."/>
            <person name="Stajich J.E."/>
            <person name="Venkateswaran K."/>
        </authorList>
    </citation>
    <scope>NUCLEOTIDE SEQUENCE [LARGE SCALE GENOMIC DNA]</scope>
    <source>
        <strain evidence="1 2">FJI-L2-BK-P2</strain>
    </source>
</reference>
<keyword evidence="2" id="KW-1185">Reference proteome</keyword>
<proteinExistence type="predicted"/>
<gene>
    <name evidence="1" type="ORF">OHC33_006978</name>
</gene>
<evidence type="ECO:0000313" key="1">
    <source>
        <dbReference type="EMBL" id="KAK5952091.1"/>
    </source>
</evidence>
<name>A0AAN8F5X3_9EURO</name>
<accession>A0AAN8F5X3</accession>
<comment type="caution">
    <text evidence="1">The sequence shown here is derived from an EMBL/GenBank/DDBJ whole genome shotgun (WGS) entry which is preliminary data.</text>
</comment>
<dbReference type="Proteomes" id="UP001316803">
    <property type="component" value="Unassembled WGS sequence"/>
</dbReference>
<sequence length="83" mass="9314">MSTPYNPYFNSSSAYATPYNTYLQNTLGQIPTGRTIPMFCNACNHGQHMAPAHPAGPGYPAYNVNPQPRSAYTQYPGAWWERR</sequence>
<protein>
    <submittedName>
        <fullName evidence="1">Uncharacterized protein</fullName>
    </submittedName>
</protein>